<dbReference type="InterPro" id="IPR001789">
    <property type="entry name" value="Sig_transdc_resp-reg_receiver"/>
</dbReference>
<keyword evidence="4" id="KW-0238">DNA-binding</keyword>
<accession>A0ABS9WD14</accession>
<dbReference type="SMART" id="SM00850">
    <property type="entry name" value="LytTR"/>
    <property type="match status" value="1"/>
</dbReference>
<organism evidence="4 5">
    <name type="scientific">Adlercreutzia faecimuris</name>
    <dbReference type="NCBI Taxonomy" id="2897341"/>
    <lineage>
        <taxon>Bacteria</taxon>
        <taxon>Bacillati</taxon>
        <taxon>Actinomycetota</taxon>
        <taxon>Coriobacteriia</taxon>
        <taxon>Eggerthellales</taxon>
        <taxon>Eggerthellaceae</taxon>
        <taxon>Adlercreutzia</taxon>
    </lineage>
</organism>
<dbReference type="PANTHER" id="PTHR37299">
    <property type="entry name" value="TRANSCRIPTIONAL REGULATOR-RELATED"/>
    <property type="match status" value="1"/>
</dbReference>
<dbReference type="Pfam" id="PF00072">
    <property type="entry name" value="Response_reg"/>
    <property type="match status" value="1"/>
</dbReference>
<dbReference type="Gene3D" id="2.40.50.1020">
    <property type="entry name" value="LytTr DNA-binding domain"/>
    <property type="match status" value="1"/>
</dbReference>
<comment type="caution">
    <text evidence="4">The sequence shown here is derived from an EMBL/GenBank/DDBJ whole genome shotgun (WGS) entry which is preliminary data.</text>
</comment>
<dbReference type="EMBL" id="JAJMLW010000001">
    <property type="protein sequence ID" value="MCI2240756.1"/>
    <property type="molecule type" value="Genomic_DNA"/>
</dbReference>
<feature type="modified residue" description="4-aspartylphosphate" evidence="1">
    <location>
        <position position="59"/>
    </location>
</feature>
<dbReference type="InterPro" id="IPR007492">
    <property type="entry name" value="LytTR_DNA-bd_dom"/>
</dbReference>
<evidence type="ECO:0000259" key="2">
    <source>
        <dbReference type="PROSITE" id="PS50110"/>
    </source>
</evidence>
<dbReference type="Gene3D" id="3.40.50.2300">
    <property type="match status" value="1"/>
</dbReference>
<proteinExistence type="predicted"/>
<evidence type="ECO:0000313" key="5">
    <source>
        <dbReference type="Proteomes" id="UP001430755"/>
    </source>
</evidence>
<feature type="domain" description="HTH LytTR-type" evidence="3">
    <location>
        <begin position="138"/>
        <end position="236"/>
    </location>
</feature>
<protein>
    <submittedName>
        <fullName evidence="4">LytTR family DNA-binding domain-containing protein</fullName>
    </submittedName>
</protein>
<dbReference type="InterPro" id="IPR046947">
    <property type="entry name" value="LytR-like"/>
</dbReference>
<keyword evidence="5" id="KW-1185">Reference proteome</keyword>
<dbReference type="RefSeq" id="WP_242162308.1">
    <property type="nucleotide sequence ID" value="NZ_JAJMLW010000001.1"/>
</dbReference>
<dbReference type="InterPro" id="IPR011006">
    <property type="entry name" value="CheY-like_superfamily"/>
</dbReference>
<dbReference type="CDD" id="cd00156">
    <property type="entry name" value="REC"/>
    <property type="match status" value="1"/>
</dbReference>
<sequence length="242" mass="27474">MNTVSVLVVDDDREQAHALERMLEQYPTHKTFEVEICTSLTALDERLRRGFSPDIVFMDVVLEDSAGSAGNGITAVQKLLQQCPGVQVIYVTGHVEYCTRVYRTSHVYFLTKPLQPEDFTDALDKAIENLEERIARPFGVKVGGRIMRVLPADIEFVESDRRKVRIHLADQVIEAYESLGGISRKLPGTFVQCHKSFLVNMEKIAEMRSDQIDLLSGATIPISQKRSRPTREAFMDFLKERL</sequence>
<dbReference type="SUPFAM" id="SSF52172">
    <property type="entry name" value="CheY-like"/>
    <property type="match status" value="1"/>
</dbReference>
<dbReference type="PANTHER" id="PTHR37299:SF1">
    <property type="entry name" value="STAGE 0 SPORULATION PROTEIN A HOMOLOG"/>
    <property type="match status" value="1"/>
</dbReference>
<evidence type="ECO:0000313" key="4">
    <source>
        <dbReference type="EMBL" id="MCI2240756.1"/>
    </source>
</evidence>
<dbReference type="SMART" id="SM00448">
    <property type="entry name" value="REC"/>
    <property type="match status" value="1"/>
</dbReference>
<name>A0ABS9WD14_9ACTN</name>
<feature type="domain" description="Response regulatory" evidence="2">
    <location>
        <begin position="5"/>
        <end position="127"/>
    </location>
</feature>
<dbReference type="Proteomes" id="UP001430755">
    <property type="component" value="Unassembled WGS sequence"/>
</dbReference>
<evidence type="ECO:0000259" key="3">
    <source>
        <dbReference type="PROSITE" id="PS50930"/>
    </source>
</evidence>
<dbReference type="PROSITE" id="PS50110">
    <property type="entry name" value="RESPONSE_REGULATORY"/>
    <property type="match status" value="1"/>
</dbReference>
<dbReference type="GO" id="GO:0003677">
    <property type="term" value="F:DNA binding"/>
    <property type="evidence" value="ECO:0007669"/>
    <property type="project" value="UniProtKB-KW"/>
</dbReference>
<reference evidence="4" key="1">
    <citation type="submission" date="2021-11" db="EMBL/GenBank/DDBJ databases">
        <title>A Novel Adlercreutzia Species, isolated from a Allomyrina dichotoma larva feces.</title>
        <authorList>
            <person name="Suh M.K."/>
        </authorList>
    </citation>
    <scope>NUCLEOTIDE SEQUENCE</scope>
    <source>
        <strain evidence="4">JBNU-10</strain>
    </source>
</reference>
<dbReference type="Pfam" id="PF04397">
    <property type="entry name" value="LytTR"/>
    <property type="match status" value="1"/>
</dbReference>
<gene>
    <name evidence="4" type="ORF">LPT13_00070</name>
</gene>
<evidence type="ECO:0000256" key="1">
    <source>
        <dbReference type="PROSITE-ProRule" id="PRU00169"/>
    </source>
</evidence>
<keyword evidence="1" id="KW-0597">Phosphoprotein</keyword>
<dbReference type="PROSITE" id="PS50930">
    <property type="entry name" value="HTH_LYTTR"/>
    <property type="match status" value="1"/>
</dbReference>